<protein>
    <recommendedName>
        <fullName evidence="10">Glutathione synthetase</fullName>
        <ecNumber evidence="10">6.3.2.3</ecNumber>
    </recommendedName>
    <alternativeName>
        <fullName evidence="10">GSH synthetase</fullName>
        <shortName evidence="10">GSH-S</shortName>
        <shortName evidence="10">GSHase</shortName>
    </alternativeName>
    <alternativeName>
        <fullName evidence="10">Glutathione synthase</fullName>
    </alternativeName>
</protein>
<keyword evidence="4 10" id="KW-0317">Glutathione biosynthesis</keyword>
<evidence type="ECO:0000256" key="4">
    <source>
        <dbReference type="ARBA" id="ARBA00022684"/>
    </source>
</evidence>
<keyword evidence="3 10" id="KW-0436">Ligase</keyword>
<proteinExistence type="inferred from homology"/>
<evidence type="ECO:0000256" key="10">
    <source>
        <dbReference type="HAMAP-Rule" id="MF_00162"/>
    </source>
</evidence>
<dbReference type="OrthoDB" id="9785415at2"/>
<dbReference type="EMBL" id="LPVY01000005">
    <property type="protein sequence ID" value="KZB66740.1"/>
    <property type="molecule type" value="Genomic_DNA"/>
</dbReference>
<dbReference type="Gene3D" id="3.30.470.20">
    <property type="entry name" value="ATP-grasp fold, B domain"/>
    <property type="match status" value="1"/>
</dbReference>
<dbReference type="InterPro" id="IPR011761">
    <property type="entry name" value="ATP-grasp"/>
</dbReference>
<dbReference type="HAMAP" id="MF_00162">
    <property type="entry name" value="GSH_S"/>
    <property type="match status" value="1"/>
</dbReference>
<comment type="cofactor">
    <cofactor evidence="2">
        <name>Mg(2+)</name>
        <dbReference type="ChEBI" id="CHEBI:18420"/>
    </cofactor>
</comment>
<dbReference type="AlphaFoldDB" id="A0A154L7U2"/>
<dbReference type="GO" id="GO:0004363">
    <property type="term" value="F:glutathione synthase activity"/>
    <property type="evidence" value="ECO:0007669"/>
    <property type="project" value="UniProtKB-UniRule"/>
</dbReference>
<dbReference type="InterPro" id="IPR013815">
    <property type="entry name" value="ATP_grasp_subdomain_1"/>
</dbReference>
<evidence type="ECO:0000256" key="8">
    <source>
        <dbReference type="ARBA" id="ARBA00022842"/>
    </source>
</evidence>
<dbReference type="NCBIfam" id="NF003573">
    <property type="entry name" value="PRK05246.1"/>
    <property type="match status" value="1"/>
</dbReference>
<dbReference type="GO" id="GO:0046872">
    <property type="term" value="F:metal ion binding"/>
    <property type="evidence" value="ECO:0007669"/>
    <property type="project" value="UniProtKB-KW"/>
</dbReference>
<evidence type="ECO:0000313" key="13">
    <source>
        <dbReference type="Proteomes" id="UP000076335"/>
    </source>
</evidence>
<dbReference type="PANTHER" id="PTHR21621:SF4">
    <property type="entry name" value="GLUTATHIONE SYNTHETASE"/>
    <property type="match status" value="1"/>
</dbReference>
<evidence type="ECO:0000256" key="9">
    <source>
        <dbReference type="ARBA" id="ARBA00023211"/>
    </source>
</evidence>
<evidence type="ECO:0000256" key="3">
    <source>
        <dbReference type="ARBA" id="ARBA00022598"/>
    </source>
</evidence>
<evidence type="ECO:0000256" key="2">
    <source>
        <dbReference type="ARBA" id="ARBA00001946"/>
    </source>
</evidence>
<dbReference type="Gene3D" id="3.30.1490.20">
    <property type="entry name" value="ATP-grasp fold, A domain"/>
    <property type="match status" value="1"/>
</dbReference>
<dbReference type="EC" id="6.3.2.3" evidence="10"/>
<gene>
    <name evidence="10" type="primary">gshB</name>
    <name evidence="12" type="ORF">AUP42_14495</name>
</gene>
<comment type="cofactor">
    <cofactor evidence="1">
        <name>Mn(2+)</name>
        <dbReference type="ChEBI" id="CHEBI:29035"/>
    </cofactor>
</comment>
<comment type="pathway">
    <text evidence="10">Sulfur metabolism; glutathione biosynthesis; glutathione from L-cysteine and L-glutamate: step 2/2.</text>
</comment>
<evidence type="ECO:0000256" key="6">
    <source>
        <dbReference type="ARBA" id="ARBA00022741"/>
    </source>
</evidence>
<accession>A0A154L7U2</accession>
<sequence>MSRTVAIQMDPIASIDIKGDSTFVMGLEAQARGYDLLHYHPDDMFYDRGRIKAEVRPMKLRYEKGNHYDLGDAKIIDLAKETDVILMRQDPPFDMNYITATHLLEAVHPESFVVNHPGHVRNAPEKIFVTEFPDLMPPTLITRSAARIRDFREEFKDIIVKPLFGNGGAGVFHLKPGDENLNSLLELFAVQSREPLMVQAYLPDVRKGDKRIILVDGKPVGAINRVPAEGEARSNMHVGGVAEKSMLTPREIEICERIGPELKKRDLIFVGIDVIGDYMTEINVTSPTGLQEVNRFDGSKLESLIWDAIETRIS</sequence>
<dbReference type="SUPFAM" id="SSF56059">
    <property type="entry name" value="Glutathione synthetase ATP-binding domain-like"/>
    <property type="match status" value="1"/>
</dbReference>
<dbReference type="InterPro" id="IPR006284">
    <property type="entry name" value="Glut_synth_pro"/>
</dbReference>
<dbReference type="Pfam" id="PF02951">
    <property type="entry name" value="GSH-S_N"/>
    <property type="match status" value="1"/>
</dbReference>
<keyword evidence="5" id="KW-0479">Metal-binding</keyword>
<comment type="similarity">
    <text evidence="10">Belongs to the prokaryotic GSH synthase family.</text>
</comment>
<reference evidence="12 13" key="1">
    <citation type="submission" date="2015-12" db="EMBL/GenBank/DDBJ databases">
        <title>Genome sequence of Thalassospira lucentensis MCCC 1A02072.</title>
        <authorList>
            <person name="Lu L."/>
            <person name="Lai Q."/>
            <person name="Shao Z."/>
            <person name="Qian P."/>
        </authorList>
    </citation>
    <scope>NUCLEOTIDE SEQUENCE [LARGE SCALE GENOMIC DNA]</scope>
    <source>
        <strain evidence="12 13">MCCC 1A02072</strain>
    </source>
</reference>
<evidence type="ECO:0000256" key="1">
    <source>
        <dbReference type="ARBA" id="ARBA00001936"/>
    </source>
</evidence>
<comment type="caution">
    <text evidence="12">The sequence shown here is derived from an EMBL/GenBank/DDBJ whole genome shotgun (WGS) entry which is preliminary data.</text>
</comment>
<name>A0A154L7U2_9PROT</name>
<feature type="domain" description="ATP-grasp" evidence="11">
    <location>
        <begin position="126"/>
        <end position="310"/>
    </location>
</feature>
<dbReference type="PROSITE" id="PS50975">
    <property type="entry name" value="ATP_GRASP"/>
    <property type="match status" value="1"/>
</dbReference>
<evidence type="ECO:0000313" key="12">
    <source>
        <dbReference type="EMBL" id="KZB66740.1"/>
    </source>
</evidence>
<dbReference type="SUPFAM" id="SSF52440">
    <property type="entry name" value="PreATP-grasp domain"/>
    <property type="match status" value="1"/>
</dbReference>
<dbReference type="GO" id="GO:0005524">
    <property type="term" value="F:ATP binding"/>
    <property type="evidence" value="ECO:0007669"/>
    <property type="project" value="UniProtKB-UniRule"/>
</dbReference>
<keyword evidence="9" id="KW-0464">Manganese</keyword>
<keyword evidence="6 10" id="KW-0547">Nucleotide-binding</keyword>
<dbReference type="Pfam" id="PF02955">
    <property type="entry name" value="GSH-S_ATP"/>
    <property type="match status" value="1"/>
</dbReference>
<dbReference type="RefSeq" id="WP_062950002.1">
    <property type="nucleotide sequence ID" value="NZ_LPVY01000005.1"/>
</dbReference>
<evidence type="ECO:0000259" key="11">
    <source>
        <dbReference type="PROSITE" id="PS50975"/>
    </source>
</evidence>
<dbReference type="UniPathway" id="UPA00142">
    <property type="reaction ID" value="UER00210"/>
</dbReference>
<dbReference type="InterPro" id="IPR016185">
    <property type="entry name" value="PreATP-grasp_dom_sf"/>
</dbReference>
<dbReference type="PANTHER" id="PTHR21621">
    <property type="entry name" value="RIBOSOMAL PROTEIN S6 MODIFICATION PROTEIN"/>
    <property type="match status" value="1"/>
</dbReference>
<keyword evidence="7 10" id="KW-0067">ATP-binding</keyword>
<dbReference type="GO" id="GO:0005737">
    <property type="term" value="C:cytoplasm"/>
    <property type="evidence" value="ECO:0007669"/>
    <property type="project" value="TreeGrafter"/>
</dbReference>
<dbReference type="InterPro" id="IPR004218">
    <property type="entry name" value="GSHS_ATP-bd"/>
</dbReference>
<keyword evidence="8" id="KW-0460">Magnesium</keyword>
<dbReference type="NCBIfam" id="TIGR01380">
    <property type="entry name" value="glut_syn"/>
    <property type="match status" value="1"/>
</dbReference>
<evidence type="ECO:0000256" key="7">
    <source>
        <dbReference type="ARBA" id="ARBA00022840"/>
    </source>
</evidence>
<comment type="catalytic activity">
    <reaction evidence="10">
        <text>gamma-L-glutamyl-L-cysteine + glycine + ATP = glutathione + ADP + phosphate + H(+)</text>
        <dbReference type="Rhea" id="RHEA:13557"/>
        <dbReference type="ChEBI" id="CHEBI:15378"/>
        <dbReference type="ChEBI" id="CHEBI:30616"/>
        <dbReference type="ChEBI" id="CHEBI:43474"/>
        <dbReference type="ChEBI" id="CHEBI:57305"/>
        <dbReference type="ChEBI" id="CHEBI:57925"/>
        <dbReference type="ChEBI" id="CHEBI:58173"/>
        <dbReference type="ChEBI" id="CHEBI:456216"/>
        <dbReference type="EC" id="6.3.2.3"/>
    </reaction>
</comment>
<dbReference type="Proteomes" id="UP000076335">
    <property type="component" value="Unassembled WGS sequence"/>
</dbReference>
<dbReference type="Gene3D" id="3.40.50.20">
    <property type="match status" value="1"/>
</dbReference>
<evidence type="ECO:0000256" key="5">
    <source>
        <dbReference type="ARBA" id="ARBA00022723"/>
    </source>
</evidence>
<dbReference type="InterPro" id="IPR004215">
    <property type="entry name" value="GSHS_N"/>
</dbReference>
<organism evidence="12 13">
    <name type="scientific">Thalassospira lucentensis</name>
    <dbReference type="NCBI Taxonomy" id="168935"/>
    <lineage>
        <taxon>Bacteria</taxon>
        <taxon>Pseudomonadati</taxon>
        <taxon>Pseudomonadota</taxon>
        <taxon>Alphaproteobacteria</taxon>
        <taxon>Rhodospirillales</taxon>
        <taxon>Thalassospiraceae</taxon>
        <taxon>Thalassospira</taxon>
    </lineage>
</organism>